<dbReference type="AlphaFoldDB" id="A0A2P8G961"/>
<evidence type="ECO:0000313" key="4">
    <source>
        <dbReference type="EMBL" id="PSL30520.1"/>
    </source>
</evidence>
<comment type="caution">
    <text evidence="4">The sequence shown here is derived from an EMBL/GenBank/DDBJ whole genome shotgun (WGS) entry which is preliminary data.</text>
</comment>
<dbReference type="SMART" id="SM00369">
    <property type="entry name" value="LRR_TYP"/>
    <property type="match status" value="3"/>
</dbReference>
<name>A0A2P8G961_9BACT</name>
<evidence type="ECO:0000256" key="2">
    <source>
        <dbReference type="ARBA" id="ARBA00022737"/>
    </source>
</evidence>
<dbReference type="PROSITE" id="PS51450">
    <property type="entry name" value="LRR"/>
    <property type="match status" value="1"/>
</dbReference>
<dbReference type="Pfam" id="PF13855">
    <property type="entry name" value="LRR_8"/>
    <property type="match status" value="1"/>
</dbReference>
<dbReference type="NCBIfam" id="TIGR04183">
    <property type="entry name" value="Por_Secre_tail"/>
    <property type="match status" value="1"/>
</dbReference>
<dbReference type="InterPro" id="IPR026444">
    <property type="entry name" value="Secre_tail"/>
</dbReference>
<proteinExistence type="predicted"/>
<gene>
    <name evidence="4" type="ORF">CLV60_104463</name>
</gene>
<evidence type="ECO:0000313" key="5">
    <source>
        <dbReference type="Proteomes" id="UP000241964"/>
    </source>
</evidence>
<dbReference type="InterPro" id="IPR001611">
    <property type="entry name" value="Leu-rich_rpt"/>
</dbReference>
<keyword evidence="2" id="KW-0677">Repeat</keyword>
<dbReference type="Pfam" id="PF00560">
    <property type="entry name" value="LRR_1"/>
    <property type="match status" value="3"/>
</dbReference>
<reference evidence="4 5" key="1">
    <citation type="submission" date="2018-03" db="EMBL/GenBank/DDBJ databases">
        <title>Genomic Encyclopedia of Archaeal and Bacterial Type Strains, Phase II (KMG-II): from individual species to whole genera.</title>
        <authorList>
            <person name="Goeker M."/>
        </authorList>
    </citation>
    <scope>NUCLEOTIDE SEQUENCE [LARGE SCALE GENOMIC DNA]</scope>
    <source>
        <strain evidence="4 5">DSM 29057</strain>
    </source>
</reference>
<dbReference type="FunFam" id="3.80.10.10:FF:000041">
    <property type="entry name" value="LRR receptor-like serine/threonine-protein kinase ERECTA"/>
    <property type="match status" value="1"/>
</dbReference>
<feature type="domain" description="Secretion system C-terminal sorting" evidence="3">
    <location>
        <begin position="507"/>
        <end position="569"/>
    </location>
</feature>
<dbReference type="OrthoDB" id="921681at2"/>
<dbReference type="SUPFAM" id="SSF52058">
    <property type="entry name" value="L domain-like"/>
    <property type="match status" value="1"/>
</dbReference>
<dbReference type="InterPro" id="IPR003591">
    <property type="entry name" value="Leu-rich_rpt_typical-subtyp"/>
</dbReference>
<sequence>MKRILLLITLIVSLKCVGQGSIEGDRAALAALYNATDGSNWLRDDDWLSTTPPFDNPCGFFWYGITCENGRVTGINLSNNNLNGPLPPEIGNLTELKTLIVRHERAYEFENVLAFVNGSIPAEIGNLTNLEYLDLAGNHFTGNIPASFQNLKKLKHLDLSYIASDPGFDPHGFLTGSIPTELGNMPELEYLAIADQDITGITSALGNLTKLKHLDLAGNNITGTLPAQWGALVNLEYLDLHFESYMRANQKGALSGAIPAQFNALTNLKYLNLANNSLTGPIPNLLGIPISAEVHLEYNDFTFAGMETNISRLDYYDNQGTVQLQLTIPLGAIDGSGPGGLMEMLVGGSMANNTFYWYKDDVLVYSGTGGDFSYYYPSKKGVYYAKATNSIATQLTLTSNKYDVIGFPVTLVSFSGQAAAGENRLHWKTTSETNNKGFQIERSADAKTFSTVGFADGYGDTNEDKNYSFVDKAPLDITYYRLKQIDHDGTSEYSSIIVVKNESAISIYPNPAQNEVTIKGWPEGKPVVIFDQLGRKVLEQQRDSAGKNVWIGGLAKGIYTIQVGDSKKQLVVAD</sequence>
<dbReference type="Pfam" id="PF18962">
    <property type="entry name" value="Por_Secre_tail"/>
    <property type="match status" value="1"/>
</dbReference>
<evidence type="ECO:0000256" key="1">
    <source>
        <dbReference type="ARBA" id="ARBA00022614"/>
    </source>
</evidence>
<organism evidence="4 5">
    <name type="scientific">Dyadobacter jiangsuensis</name>
    <dbReference type="NCBI Taxonomy" id="1591085"/>
    <lineage>
        <taxon>Bacteria</taxon>
        <taxon>Pseudomonadati</taxon>
        <taxon>Bacteroidota</taxon>
        <taxon>Cytophagia</taxon>
        <taxon>Cytophagales</taxon>
        <taxon>Spirosomataceae</taxon>
        <taxon>Dyadobacter</taxon>
    </lineage>
</organism>
<dbReference type="InterPro" id="IPR052941">
    <property type="entry name" value="StomDev_PlantInt_Reg"/>
</dbReference>
<dbReference type="EMBL" id="PYAS01000004">
    <property type="protein sequence ID" value="PSL30520.1"/>
    <property type="molecule type" value="Genomic_DNA"/>
</dbReference>
<dbReference type="PANTHER" id="PTHR48004:SF59">
    <property type="entry name" value="LEUCINE-RICH REPEAT-CONTAINING N-TERMINAL PLANT-TYPE DOMAIN-CONTAINING PROTEIN"/>
    <property type="match status" value="1"/>
</dbReference>
<dbReference type="PANTHER" id="PTHR48004">
    <property type="entry name" value="OS01G0149700 PROTEIN"/>
    <property type="match status" value="1"/>
</dbReference>
<dbReference type="InterPro" id="IPR032675">
    <property type="entry name" value="LRR_dom_sf"/>
</dbReference>
<dbReference type="Proteomes" id="UP000241964">
    <property type="component" value="Unassembled WGS sequence"/>
</dbReference>
<keyword evidence="5" id="KW-1185">Reference proteome</keyword>
<evidence type="ECO:0000259" key="3">
    <source>
        <dbReference type="Pfam" id="PF18962"/>
    </source>
</evidence>
<dbReference type="Gene3D" id="3.80.10.10">
    <property type="entry name" value="Ribonuclease Inhibitor"/>
    <property type="match status" value="2"/>
</dbReference>
<accession>A0A2P8G961</accession>
<dbReference type="RefSeq" id="WP_106595381.1">
    <property type="nucleotide sequence ID" value="NZ_PYAS01000004.1"/>
</dbReference>
<keyword evidence="1" id="KW-0433">Leucine-rich repeat</keyword>
<protein>
    <submittedName>
        <fullName evidence="4">Putative secreted protein (Por secretion system target)</fullName>
    </submittedName>
</protein>